<dbReference type="SUPFAM" id="SSF64182">
    <property type="entry name" value="DHH phosphoesterases"/>
    <property type="match status" value="1"/>
</dbReference>
<reference evidence="4" key="1">
    <citation type="submission" date="2016-10" db="EMBL/GenBank/DDBJ databases">
        <authorList>
            <person name="Varghese N."/>
        </authorList>
    </citation>
    <scope>NUCLEOTIDE SEQUENCE [LARGE SCALE GENOMIC DNA]</scope>
    <source>
        <strain evidence="4">DSM 20406</strain>
    </source>
</reference>
<accession>A0A1H6R1J8</accession>
<dbReference type="Proteomes" id="UP000183028">
    <property type="component" value="Unassembled WGS sequence"/>
</dbReference>
<dbReference type="GO" id="GO:0003676">
    <property type="term" value="F:nucleic acid binding"/>
    <property type="evidence" value="ECO:0007669"/>
    <property type="project" value="InterPro"/>
</dbReference>
<dbReference type="eggNOG" id="COG0618">
    <property type="taxonomic scope" value="Bacteria"/>
</dbReference>
<dbReference type="PANTHER" id="PTHR47618:SF1">
    <property type="entry name" value="BIFUNCTIONAL OLIGORIBONUCLEASE AND PAP PHOSPHATASE NRNA"/>
    <property type="match status" value="1"/>
</dbReference>
<dbReference type="GeneID" id="54120056"/>
<dbReference type="PANTHER" id="PTHR47618">
    <property type="entry name" value="BIFUNCTIONAL OLIGORIBONUCLEASE AND PAP PHOSPHATASE NRNA"/>
    <property type="match status" value="1"/>
</dbReference>
<dbReference type="InterPro" id="IPR003156">
    <property type="entry name" value="DHHA1_dom"/>
</dbReference>
<proteinExistence type="predicted"/>
<evidence type="ECO:0000313" key="4">
    <source>
        <dbReference type="Proteomes" id="UP000183028"/>
    </source>
</evidence>
<dbReference type="AlphaFoldDB" id="A0A1H6R1J8"/>
<sequence length="316" mass="35499">MLKIIEKINAYEEILIYRHVNPDLDAYGSQLGMYAFLKANYPFKNIVLMGQEDEGLNKIFLPEGMPITKPTGKKALAIVLDTANRERIDGDLSLAQEVIKIDHHLVVDQYGDLNYERVDASSCAEIVTLLIGEVLGSYNLSVQGARALYIGIVGDSNRFLYRNTSRHTFEAASILIDQGIDIEEIYASMYVRKEKDLQVTKYILNHYKNAGGFAYYYLSDETLKTLGISRNEGSNYVNVLSNVEEFKIWGAITENKEAGNIRVSLRSRHYPVNEVASRYHGGGHMLAAGATLETIDQLPDLINDVQEVIAHGREEE</sequence>
<dbReference type="Pfam" id="PF02272">
    <property type="entry name" value="DHHA1"/>
    <property type="match status" value="1"/>
</dbReference>
<gene>
    <name evidence="3" type="ORF">SAMN04487834_100461</name>
</gene>
<keyword evidence="4" id="KW-1185">Reference proteome</keyword>
<dbReference type="InterPro" id="IPR001667">
    <property type="entry name" value="DDH_dom"/>
</dbReference>
<dbReference type="STRING" id="322505.SAMN04487836_10248"/>
<dbReference type="EMBL" id="FNYK01000004">
    <property type="protein sequence ID" value="SEI45072.1"/>
    <property type="molecule type" value="Genomic_DNA"/>
</dbReference>
<dbReference type="Pfam" id="PF01368">
    <property type="entry name" value="DHH"/>
    <property type="match status" value="1"/>
</dbReference>
<name>A0A1H6R1J8_9FIRM</name>
<dbReference type="InterPro" id="IPR051319">
    <property type="entry name" value="Oligoribo/pAp-PDE_c-di-AMP_PDE"/>
</dbReference>
<dbReference type="Gene3D" id="3.10.310.30">
    <property type="match status" value="1"/>
</dbReference>
<dbReference type="InterPro" id="IPR038763">
    <property type="entry name" value="DHH_sf"/>
</dbReference>
<evidence type="ECO:0000259" key="2">
    <source>
        <dbReference type="Pfam" id="PF02272"/>
    </source>
</evidence>
<organism evidence="3 4">
    <name type="scientific">Sharpea azabuensis</name>
    <dbReference type="NCBI Taxonomy" id="322505"/>
    <lineage>
        <taxon>Bacteria</taxon>
        <taxon>Bacillati</taxon>
        <taxon>Bacillota</taxon>
        <taxon>Erysipelotrichia</taxon>
        <taxon>Erysipelotrichales</taxon>
        <taxon>Coprobacillaceae</taxon>
        <taxon>Sharpea</taxon>
    </lineage>
</organism>
<feature type="domain" description="DHHA1" evidence="2">
    <location>
        <begin position="226"/>
        <end position="310"/>
    </location>
</feature>
<dbReference type="OrthoDB" id="9803668at2"/>
<dbReference type="Gene3D" id="3.90.1640.10">
    <property type="entry name" value="inorganic pyrophosphatase (n-terminal core)"/>
    <property type="match status" value="1"/>
</dbReference>
<protein>
    <submittedName>
        <fullName evidence="3">Phosphoesterase RecJ domain-containing protein</fullName>
    </submittedName>
</protein>
<evidence type="ECO:0000313" key="3">
    <source>
        <dbReference type="EMBL" id="SEI45072.1"/>
    </source>
</evidence>
<evidence type="ECO:0000259" key="1">
    <source>
        <dbReference type="Pfam" id="PF01368"/>
    </source>
</evidence>
<dbReference type="RefSeq" id="WP_033162653.1">
    <property type="nucleotide sequence ID" value="NZ_CACZLD010000018.1"/>
</dbReference>
<feature type="domain" description="DDH" evidence="1">
    <location>
        <begin position="14"/>
        <end position="152"/>
    </location>
</feature>